<dbReference type="InterPro" id="IPR017937">
    <property type="entry name" value="Thioredoxin_CS"/>
</dbReference>
<dbReference type="Gene3D" id="3.40.30.10">
    <property type="entry name" value="Glutaredoxin"/>
    <property type="match status" value="1"/>
</dbReference>
<protein>
    <submittedName>
        <fullName evidence="1">Conjugal transfer protein TrbB</fullName>
    </submittedName>
</protein>
<evidence type="ECO:0000313" key="1">
    <source>
        <dbReference type="EMBL" id="ALB24383.1"/>
    </source>
</evidence>
<geneLocation type="plasmid" evidence="1 2">
    <name>pPSB1-1</name>
</geneLocation>
<evidence type="ECO:0000313" key="2">
    <source>
        <dbReference type="Proteomes" id="UP000029558"/>
    </source>
</evidence>
<name>A0A1L6TID8_PISSA</name>
<dbReference type="Pfam" id="PF13728">
    <property type="entry name" value="TraF"/>
    <property type="match status" value="1"/>
</dbReference>
<dbReference type="Proteomes" id="UP000029558">
    <property type="component" value="Plasmid pPSB1-1"/>
</dbReference>
<organism evidence="1 2">
    <name type="scientific">Piscirickettsia salmonis</name>
    <dbReference type="NCBI Taxonomy" id="1238"/>
    <lineage>
        <taxon>Bacteria</taxon>
        <taxon>Pseudomonadati</taxon>
        <taxon>Pseudomonadota</taxon>
        <taxon>Gammaproteobacteria</taxon>
        <taxon>Thiotrichales</taxon>
        <taxon>Piscirickettsiaceae</taxon>
        <taxon>Piscirickettsia</taxon>
    </lineage>
</organism>
<gene>
    <name evidence="1" type="primary">trbB</name>
    <name evidence="1" type="ORF">KU39_1p42</name>
</gene>
<dbReference type="SUPFAM" id="SSF52833">
    <property type="entry name" value="Thioredoxin-like"/>
    <property type="match status" value="1"/>
</dbReference>
<reference evidence="1 2" key="1">
    <citation type="journal article" date="2014" name="Genome Announc.">
        <title>Comparative Genome Analysis of Two Isolates of the Fish Pathogen Piscirickettsia salmonis from Different Hosts Reveals Major Differences in Virulence-Associated Secretion Systems.</title>
        <authorList>
            <person name="Bohle H."/>
            <person name="Henriquez P."/>
            <person name="Grothusen H."/>
            <person name="Navas E."/>
            <person name="Sandoval A."/>
            <person name="Bustamante F."/>
            <person name="Bustos P."/>
            <person name="Mancilla M."/>
        </authorList>
    </citation>
    <scope>NUCLEOTIDE SEQUENCE [LARGE SCALE GENOMIC DNA]</scope>
    <source>
        <strain evidence="2">B1-32597</strain>
    </source>
</reference>
<proteinExistence type="predicted"/>
<accession>A0A1L6TID8</accession>
<dbReference type="InterPro" id="IPR039555">
    <property type="entry name" value="TraF/TrbB"/>
</dbReference>
<dbReference type="CDD" id="cd01659">
    <property type="entry name" value="TRX_superfamily"/>
    <property type="match status" value="1"/>
</dbReference>
<dbReference type="PROSITE" id="PS00194">
    <property type="entry name" value="THIOREDOXIN_1"/>
    <property type="match status" value="1"/>
</dbReference>
<dbReference type="OrthoDB" id="5559625at2"/>
<sequence>MKKLILFLTIFLSHFSFANIAVNEVSSLLTPKKEVATTHIKESPTIKDLHNDYYFVLFYRSTCPHCHKFVPILKDFSHYYGLKIIAYSTDGGDLEGLHGKRMTAEEYRQYFLQGGFKAVVPALYLQNKYTDQVYPVLFGEATPYQFSERMNQLMTHIEESQHA</sequence>
<dbReference type="InterPro" id="IPR036249">
    <property type="entry name" value="Thioredoxin-like_sf"/>
</dbReference>
<dbReference type="RefSeq" id="WP_027242554.1">
    <property type="nucleotide sequence ID" value="NZ_CP012509.1"/>
</dbReference>
<dbReference type="AlphaFoldDB" id="A0A1L6TID8"/>
<keyword evidence="1" id="KW-0614">Plasmid</keyword>
<dbReference type="EMBL" id="CP012509">
    <property type="protein sequence ID" value="ALB24383.1"/>
    <property type="molecule type" value="Genomic_DNA"/>
</dbReference>